<dbReference type="GO" id="GO:0007020">
    <property type="term" value="P:microtubule nucleation"/>
    <property type="evidence" value="ECO:0007669"/>
    <property type="project" value="TreeGrafter"/>
</dbReference>
<proteinExistence type="inferred from homology"/>
<organism evidence="11 12">
    <name type="scientific">Henosepilachna vigintioctopunctata</name>
    <dbReference type="NCBI Taxonomy" id="420089"/>
    <lineage>
        <taxon>Eukaryota</taxon>
        <taxon>Metazoa</taxon>
        <taxon>Ecdysozoa</taxon>
        <taxon>Arthropoda</taxon>
        <taxon>Hexapoda</taxon>
        <taxon>Insecta</taxon>
        <taxon>Pterygota</taxon>
        <taxon>Neoptera</taxon>
        <taxon>Endopterygota</taxon>
        <taxon>Coleoptera</taxon>
        <taxon>Polyphaga</taxon>
        <taxon>Cucujiformia</taxon>
        <taxon>Coccinelloidea</taxon>
        <taxon>Coccinellidae</taxon>
        <taxon>Epilachninae</taxon>
        <taxon>Epilachnini</taxon>
        <taxon>Henosepilachna</taxon>
    </lineage>
</organism>
<dbReference type="GO" id="GO:0005874">
    <property type="term" value="C:microtubule"/>
    <property type="evidence" value="ECO:0007669"/>
    <property type="project" value="UniProtKB-KW"/>
</dbReference>
<dbReference type="GO" id="GO:0000132">
    <property type="term" value="P:establishment of mitotic spindle orientation"/>
    <property type="evidence" value="ECO:0007669"/>
    <property type="project" value="TreeGrafter"/>
</dbReference>
<sequence length="282" mass="32684">MDSANDITFENKDDEIQYWKEKFHALYEELQAHKLEAEEFEGESKQLEKEYEIMLNQNEKMITELNIANSKAQLEIESLRAKLDCINKENNHLEIQVSNLSKEKIEQQNYIRKLEQNNDDLERARRIIEESIQGFESALNSAIERNAILESEVDEKETLKEKLQRLADETRDLKQELTVKEREKLPDNNKILNGFKSSIDSNKLRETETQTTPIKRDPKLLGPLSPASRVMAINLVGDLVRKIGSLERSIESSRCEYMEMHKKRAVSSTKNSSTPSIQSLSK</sequence>
<dbReference type="PANTHER" id="PTHR10921:SF1">
    <property type="entry name" value="NUCLEAR DISTRIBUTION PROTEIN NUDE HOMOLOG"/>
    <property type="match status" value="1"/>
</dbReference>
<evidence type="ECO:0000256" key="3">
    <source>
        <dbReference type="ARBA" id="ARBA00007429"/>
    </source>
</evidence>
<feature type="region of interest" description="Disordered" evidence="9">
    <location>
        <begin position="261"/>
        <end position="282"/>
    </location>
</feature>
<dbReference type="GO" id="GO:0005819">
    <property type="term" value="C:spindle"/>
    <property type="evidence" value="ECO:0007669"/>
    <property type="project" value="UniProtKB-SubCell"/>
</dbReference>
<evidence type="ECO:0000256" key="2">
    <source>
        <dbReference type="ARBA" id="ARBA00004300"/>
    </source>
</evidence>
<keyword evidence="4" id="KW-0963">Cytoplasm</keyword>
<dbReference type="AlphaFoldDB" id="A0AAW1UMR8"/>
<dbReference type="GO" id="GO:0008017">
    <property type="term" value="F:microtubule binding"/>
    <property type="evidence" value="ECO:0007669"/>
    <property type="project" value="InterPro"/>
</dbReference>
<dbReference type="EMBL" id="JARQZJ010000068">
    <property type="protein sequence ID" value="KAK9881297.1"/>
    <property type="molecule type" value="Genomic_DNA"/>
</dbReference>
<accession>A0AAW1UMR8</accession>
<dbReference type="GO" id="GO:0016477">
    <property type="term" value="P:cell migration"/>
    <property type="evidence" value="ECO:0007669"/>
    <property type="project" value="TreeGrafter"/>
</dbReference>
<dbReference type="InterPro" id="IPR033494">
    <property type="entry name" value="NUDE"/>
</dbReference>
<evidence type="ECO:0000256" key="5">
    <source>
        <dbReference type="ARBA" id="ARBA00022701"/>
    </source>
</evidence>
<feature type="compositionally biased region" description="Polar residues" evidence="9">
    <location>
        <begin position="266"/>
        <end position="282"/>
    </location>
</feature>
<evidence type="ECO:0000256" key="8">
    <source>
        <dbReference type="SAM" id="Coils"/>
    </source>
</evidence>
<comment type="subcellular location">
    <subcellularLocation>
        <location evidence="2">Cytoplasm</location>
        <location evidence="2">Cytoskeleton</location>
        <location evidence="2">Microtubule organizing center</location>
        <location evidence="2">Centrosome</location>
    </subcellularLocation>
    <subcellularLocation>
        <location evidence="1">Cytoplasm</location>
        <location evidence="1">Cytoskeleton</location>
        <location evidence="1">Spindle</location>
    </subcellularLocation>
</comment>
<dbReference type="GO" id="GO:0005871">
    <property type="term" value="C:kinesin complex"/>
    <property type="evidence" value="ECO:0007669"/>
    <property type="project" value="TreeGrafter"/>
</dbReference>
<evidence type="ECO:0000256" key="7">
    <source>
        <dbReference type="ARBA" id="ARBA00023212"/>
    </source>
</evidence>
<dbReference type="PANTHER" id="PTHR10921">
    <property type="entry name" value="NUCLEAR DISTRIBUTION PROTEIN NUDE HOMOLOG 1"/>
    <property type="match status" value="1"/>
</dbReference>
<evidence type="ECO:0000256" key="4">
    <source>
        <dbReference type="ARBA" id="ARBA00022490"/>
    </source>
</evidence>
<name>A0AAW1UMR8_9CUCU</name>
<gene>
    <name evidence="11" type="ORF">WA026_015419</name>
</gene>
<evidence type="ECO:0000313" key="12">
    <source>
        <dbReference type="Proteomes" id="UP001431783"/>
    </source>
</evidence>
<dbReference type="GO" id="GO:0007100">
    <property type="term" value="P:mitotic centrosome separation"/>
    <property type="evidence" value="ECO:0007669"/>
    <property type="project" value="TreeGrafter"/>
</dbReference>
<feature type="domain" description="NUDE" evidence="10">
    <location>
        <begin position="132"/>
        <end position="271"/>
    </location>
</feature>
<comment type="similarity">
    <text evidence="3">Belongs to the nudE family.</text>
</comment>
<reference evidence="11 12" key="1">
    <citation type="submission" date="2023-03" db="EMBL/GenBank/DDBJ databases">
        <title>Genome insight into feeding habits of ladybird beetles.</title>
        <authorList>
            <person name="Li H.-S."/>
            <person name="Huang Y.-H."/>
            <person name="Pang H."/>
        </authorList>
    </citation>
    <scope>NUCLEOTIDE SEQUENCE [LARGE SCALE GENOMIC DNA]</scope>
    <source>
        <strain evidence="11">SYSU_2023b</strain>
        <tissue evidence="11">Whole body</tissue>
    </source>
</reference>
<keyword evidence="12" id="KW-1185">Reference proteome</keyword>
<keyword evidence="5" id="KW-0493">Microtubule</keyword>
<keyword evidence="6 8" id="KW-0175">Coiled coil</keyword>
<evidence type="ECO:0000259" key="10">
    <source>
        <dbReference type="Pfam" id="PF04880"/>
    </source>
</evidence>
<feature type="coiled-coil region" evidence="8">
    <location>
        <begin position="23"/>
        <end position="183"/>
    </location>
</feature>
<evidence type="ECO:0000256" key="1">
    <source>
        <dbReference type="ARBA" id="ARBA00004186"/>
    </source>
</evidence>
<keyword evidence="7" id="KW-0206">Cytoskeleton</keyword>
<comment type="caution">
    <text evidence="11">The sequence shown here is derived from an EMBL/GenBank/DDBJ whole genome shotgun (WGS) entry which is preliminary data.</text>
</comment>
<dbReference type="GO" id="GO:0051642">
    <property type="term" value="P:centrosome localization"/>
    <property type="evidence" value="ECO:0007669"/>
    <property type="project" value="TreeGrafter"/>
</dbReference>
<dbReference type="GO" id="GO:0005813">
    <property type="term" value="C:centrosome"/>
    <property type="evidence" value="ECO:0007669"/>
    <property type="project" value="UniProtKB-SubCell"/>
</dbReference>
<dbReference type="InterPro" id="IPR006964">
    <property type="entry name" value="NUDE_dom"/>
</dbReference>
<dbReference type="GO" id="GO:0000776">
    <property type="term" value="C:kinetochore"/>
    <property type="evidence" value="ECO:0007669"/>
    <property type="project" value="TreeGrafter"/>
</dbReference>
<dbReference type="Proteomes" id="UP001431783">
    <property type="component" value="Unassembled WGS sequence"/>
</dbReference>
<evidence type="ECO:0000256" key="6">
    <source>
        <dbReference type="ARBA" id="ARBA00023054"/>
    </source>
</evidence>
<dbReference type="Gene3D" id="6.10.250.1080">
    <property type="match status" value="1"/>
</dbReference>
<evidence type="ECO:0000256" key="9">
    <source>
        <dbReference type="SAM" id="MobiDB-lite"/>
    </source>
</evidence>
<protein>
    <recommendedName>
        <fullName evidence="10">NUDE domain-containing protein</fullName>
    </recommendedName>
</protein>
<dbReference type="GO" id="GO:0047496">
    <property type="term" value="P:vesicle transport along microtubule"/>
    <property type="evidence" value="ECO:0007669"/>
    <property type="project" value="TreeGrafter"/>
</dbReference>
<evidence type="ECO:0000313" key="11">
    <source>
        <dbReference type="EMBL" id="KAK9881297.1"/>
    </source>
</evidence>
<dbReference type="GO" id="GO:0007059">
    <property type="term" value="P:chromosome segregation"/>
    <property type="evidence" value="ECO:0007669"/>
    <property type="project" value="TreeGrafter"/>
</dbReference>
<dbReference type="Pfam" id="PF04880">
    <property type="entry name" value="NUDE_C"/>
    <property type="match status" value="1"/>
</dbReference>